<sequence length="435" mass="48728">MGRTAGRSRGCKNCLKRKIKCDENAPICRECSNANLECSGPRLGPVFIDMSNKIKRSTEIKRTKAPCRDSTGRDSDHIMFQFSLPTTYTPNAAPLFEQLYLSNLIVSYSCPEGQRAGLHMWIPNLPRMLASWENPVITYSSRATSMALYGRLIKSTTIAFQARKCYAKCLQLQKDSCRIDATGVQKSPNSSSLASIAATCLLAVFESTASTTPDGWVHHFSAAIRMLLLKGPIACQRGLANQLFRSLRLASPEWHNLPFVACQKSYLDDLVDILVQLPSCSFKVHKWKKDKSLRESADLRRQILEQTDSLLLRLDLFSELYDIERLTTAFQASFVAFFHSACLICLNYHSVVASVSMTETSRMEEHAEMILKCASYHKEAGIHSGGSFNMSFPLKIASLMPPSEDIRERAQDMISSWGDQRGLMDLFQAAYPLCT</sequence>
<dbReference type="InterPro" id="IPR053178">
    <property type="entry name" value="Osmoadaptation_assoc"/>
</dbReference>
<dbReference type="Gene3D" id="4.10.240.10">
    <property type="entry name" value="Zn(2)-C6 fungal-type DNA-binding domain"/>
    <property type="match status" value="1"/>
</dbReference>
<dbReference type="PANTHER" id="PTHR38111">
    <property type="entry name" value="ZN(2)-C6 FUNGAL-TYPE DOMAIN-CONTAINING PROTEIN-RELATED"/>
    <property type="match status" value="1"/>
</dbReference>
<dbReference type="InterPro" id="IPR001138">
    <property type="entry name" value="Zn2Cys6_DnaBD"/>
</dbReference>
<evidence type="ECO:0000313" key="7">
    <source>
        <dbReference type="Proteomes" id="UP000053789"/>
    </source>
</evidence>
<evidence type="ECO:0000256" key="4">
    <source>
        <dbReference type="ARBA" id="ARBA00023242"/>
    </source>
</evidence>
<dbReference type="VEuPathDB" id="FungiDB:Z519_11520"/>
<protein>
    <recommendedName>
        <fullName evidence="5">Zn(2)-C6 fungal-type domain-containing protein</fullName>
    </recommendedName>
</protein>
<dbReference type="SUPFAM" id="SSF57701">
    <property type="entry name" value="Zn2/Cys6 DNA-binding domain"/>
    <property type="match status" value="1"/>
</dbReference>
<dbReference type="EMBL" id="KN847001">
    <property type="protein sequence ID" value="KIW87935.1"/>
    <property type="molecule type" value="Genomic_DNA"/>
</dbReference>
<organism evidence="6 7">
    <name type="scientific">Cladophialophora bantiana (strain ATCC 10958 / CBS 173.52 / CDC B-1940 / NIH 8579)</name>
    <name type="common">Xylohypha bantiana</name>
    <dbReference type="NCBI Taxonomy" id="1442370"/>
    <lineage>
        <taxon>Eukaryota</taxon>
        <taxon>Fungi</taxon>
        <taxon>Dikarya</taxon>
        <taxon>Ascomycota</taxon>
        <taxon>Pezizomycotina</taxon>
        <taxon>Eurotiomycetes</taxon>
        <taxon>Chaetothyriomycetidae</taxon>
        <taxon>Chaetothyriales</taxon>
        <taxon>Herpotrichiellaceae</taxon>
        <taxon>Cladophialophora</taxon>
    </lineage>
</organism>
<dbReference type="InterPro" id="IPR036864">
    <property type="entry name" value="Zn2-C6_fun-type_DNA-bd_sf"/>
</dbReference>
<dbReference type="RefSeq" id="XP_016614604.1">
    <property type="nucleotide sequence ID" value="XM_016769231.1"/>
</dbReference>
<dbReference type="AlphaFoldDB" id="A0A0D2HAJ8"/>
<evidence type="ECO:0000256" key="3">
    <source>
        <dbReference type="ARBA" id="ARBA00023163"/>
    </source>
</evidence>
<evidence type="ECO:0000256" key="2">
    <source>
        <dbReference type="ARBA" id="ARBA00023125"/>
    </source>
</evidence>
<accession>A0A0D2HAJ8</accession>
<feature type="domain" description="Zn(2)-C6 fungal-type" evidence="5">
    <location>
        <begin position="10"/>
        <end position="39"/>
    </location>
</feature>
<dbReference type="SMART" id="SM00066">
    <property type="entry name" value="GAL4"/>
    <property type="match status" value="1"/>
</dbReference>
<evidence type="ECO:0000313" key="6">
    <source>
        <dbReference type="EMBL" id="KIW87935.1"/>
    </source>
</evidence>
<dbReference type="PANTHER" id="PTHR38111:SF9">
    <property type="entry name" value="ZN(2)-C6 FUNGAL-TYPE DOMAIN-CONTAINING PROTEIN"/>
    <property type="match status" value="1"/>
</dbReference>
<keyword evidence="2" id="KW-0238">DNA-binding</keyword>
<keyword evidence="3" id="KW-0804">Transcription</keyword>
<reference evidence="6" key="1">
    <citation type="submission" date="2015-01" db="EMBL/GenBank/DDBJ databases">
        <title>The Genome Sequence of Cladophialophora bantiana CBS 173.52.</title>
        <authorList>
            <consortium name="The Broad Institute Genomics Platform"/>
            <person name="Cuomo C."/>
            <person name="de Hoog S."/>
            <person name="Gorbushina A."/>
            <person name="Stielow B."/>
            <person name="Teixiera M."/>
            <person name="Abouelleil A."/>
            <person name="Chapman S.B."/>
            <person name="Priest M."/>
            <person name="Young S.K."/>
            <person name="Wortman J."/>
            <person name="Nusbaum C."/>
            <person name="Birren B."/>
        </authorList>
    </citation>
    <scope>NUCLEOTIDE SEQUENCE [LARGE SCALE GENOMIC DNA]</scope>
    <source>
        <strain evidence="6">CBS 173.52</strain>
    </source>
</reference>
<dbReference type="PROSITE" id="PS50048">
    <property type="entry name" value="ZN2_CY6_FUNGAL_2"/>
    <property type="match status" value="1"/>
</dbReference>
<dbReference type="GO" id="GO:0000981">
    <property type="term" value="F:DNA-binding transcription factor activity, RNA polymerase II-specific"/>
    <property type="evidence" value="ECO:0007669"/>
    <property type="project" value="InterPro"/>
</dbReference>
<dbReference type="GeneID" id="27704448"/>
<proteinExistence type="predicted"/>
<dbReference type="GO" id="GO:0008270">
    <property type="term" value="F:zinc ion binding"/>
    <property type="evidence" value="ECO:0007669"/>
    <property type="project" value="InterPro"/>
</dbReference>
<name>A0A0D2HAJ8_CLAB1</name>
<keyword evidence="4" id="KW-0539">Nucleus</keyword>
<keyword evidence="7" id="KW-1185">Reference proteome</keyword>
<dbReference type="Pfam" id="PF00172">
    <property type="entry name" value="Zn_clus"/>
    <property type="match status" value="1"/>
</dbReference>
<dbReference type="GO" id="GO:0003677">
    <property type="term" value="F:DNA binding"/>
    <property type="evidence" value="ECO:0007669"/>
    <property type="project" value="UniProtKB-KW"/>
</dbReference>
<evidence type="ECO:0000256" key="1">
    <source>
        <dbReference type="ARBA" id="ARBA00023015"/>
    </source>
</evidence>
<keyword evidence="1" id="KW-0805">Transcription regulation</keyword>
<dbReference type="Proteomes" id="UP000053789">
    <property type="component" value="Unassembled WGS sequence"/>
</dbReference>
<dbReference type="HOGENOM" id="CLU_043567_1_0_1"/>
<evidence type="ECO:0000259" key="5">
    <source>
        <dbReference type="PROSITE" id="PS50048"/>
    </source>
</evidence>
<dbReference type="OrthoDB" id="3469225at2759"/>
<gene>
    <name evidence="6" type="ORF">Z519_11520</name>
</gene>
<dbReference type="CDD" id="cd00067">
    <property type="entry name" value="GAL4"/>
    <property type="match status" value="1"/>
</dbReference>